<reference evidence="4 5" key="1">
    <citation type="submission" date="2016-10" db="EMBL/GenBank/DDBJ databases">
        <authorList>
            <person name="de Groot N.N."/>
        </authorList>
    </citation>
    <scope>NUCLEOTIDE SEQUENCE [LARGE SCALE GENOMIC DNA]</scope>
    <source>
        <strain evidence="4 5">DSM 14789</strain>
    </source>
</reference>
<evidence type="ECO:0000256" key="1">
    <source>
        <dbReference type="ARBA" id="ARBA00005254"/>
    </source>
</evidence>
<dbReference type="InterPro" id="IPR029045">
    <property type="entry name" value="ClpP/crotonase-like_dom_sf"/>
</dbReference>
<dbReference type="SUPFAM" id="SSF52096">
    <property type="entry name" value="ClpP/crotonase"/>
    <property type="match status" value="1"/>
</dbReference>
<dbReference type="Gene3D" id="3.90.226.10">
    <property type="entry name" value="2-enoyl-CoA Hydratase, Chain A, domain 1"/>
    <property type="match status" value="1"/>
</dbReference>
<dbReference type="CDD" id="cd06558">
    <property type="entry name" value="crotonase-like"/>
    <property type="match status" value="1"/>
</dbReference>
<accession>A0A1G9LM30</accession>
<dbReference type="FunFam" id="3.90.226.10:FF:000009">
    <property type="entry name" value="Carnitinyl-CoA dehydratase"/>
    <property type="match status" value="1"/>
</dbReference>
<dbReference type="EMBL" id="FNGI01000005">
    <property type="protein sequence ID" value="SDL62936.1"/>
    <property type="molecule type" value="Genomic_DNA"/>
</dbReference>
<evidence type="ECO:0000256" key="2">
    <source>
        <dbReference type="ARBA" id="ARBA00023239"/>
    </source>
</evidence>
<gene>
    <name evidence="4" type="ORF">SAMN05661010_02152</name>
</gene>
<sequence>MRERQDIKVEGPEVGVLCLRLNRPEVRNALRTQTLRELADLLEAAAADNAVRAVLLLGDKRAFAAGADVREMAELDPVGVWQHERPRQWERIARFPKPLLAAVNGYCLGGGCELAMHADIILAGEGACFGQPEIRLGMIPGAGGTQRLIRIVGKALASQMVLSGEPIDAATARERGLVAEVVEAEQVEPRALELARSIAERPLLAVLAAKELLQQSFETSLSVGLEAERRSFALLAASDDRNEGIAAFLEKRRPNFHGR</sequence>
<dbReference type="PANTHER" id="PTHR11941:SF54">
    <property type="entry name" value="ENOYL-COA HYDRATASE, MITOCHONDRIAL"/>
    <property type="match status" value="1"/>
</dbReference>
<dbReference type="STRING" id="119000.SAMN05661010_02152"/>
<dbReference type="RefSeq" id="WP_089728380.1">
    <property type="nucleotide sequence ID" value="NZ_FNGI01000005.1"/>
</dbReference>
<dbReference type="OrthoDB" id="9775794at2"/>
<dbReference type="Pfam" id="PF00378">
    <property type="entry name" value="ECH_1"/>
    <property type="match status" value="1"/>
</dbReference>
<organism evidence="4 5">
    <name type="scientific">Modicisalibacter muralis</name>
    <dbReference type="NCBI Taxonomy" id="119000"/>
    <lineage>
        <taxon>Bacteria</taxon>
        <taxon>Pseudomonadati</taxon>
        <taxon>Pseudomonadota</taxon>
        <taxon>Gammaproteobacteria</taxon>
        <taxon>Oceanospirillales</taxon>
        <taxon>Halomonadaceae</taxon>
        <taxon>Modicisalibacter</taxon>
    </lineage>
</organism>
<dbReference type="GO" id="GO:0006635">
    <property type="term" value="P:fatty acid beta-oxidation"/>
    <property type="evidence" value="ECO:0007669"/>
    <property type="project" value="TreeGrafter"/>
</dbReference>
<dbReference type="PROSITE" id="PS00166">
    <property type="entry name" value="ENOYL_COA_HYDRATASE"/>
    <property type="match status" value="1"/>
</dbReference>
<dbReference type="InterPro" id="IPR014748">
    <property type="entry name" value="Enoyl-CoA_hydra_C"/>
</dbReference>
<dbReference type="InterPro" id="IPR018376">
    <property type="entry name" value="Enoyl-CoA_hyd/isom_CS"/>
</dbReference>
<dbReference type="PANTHER" id="PTHR11941">
    <property type="entry name" value="ENOYL-COA HYDRATASE-RELATED"/>
    <property type="match status" value="1"/>
</dbReference>
<dbReference type="Gene3D" id="1.10.12.10">
    <property type="entry name" value="Lyase 2-enoyl-coa Hydratase, Chain A, domain 2"/>
    <property type="match status" value="1"/>
</dbReference>
<evidence type="ECO:0000313" key="5">
    <source>
        <dbReference type="Proteomes" id="UP000198654"/>
    </source>
</evidence>
<keyword evidence="2" id="KW-0456">Lyase</keyword>
<dbReference type="GO" id="GO:0016836">
    <property type="term" value="F:hydro-lyase activity"/>
    <property type="evidence" value="ECO:0007669"/>
    <property type="project" value="UniProtKB-ARBA"/>
</dbReference>
<dbReference type="AlphaFoldDB" id="A0A1G9LM30"/>
<dbReference type="InterPro" id="IPR001753">
    <property type="entry name" value="Enoyl-CoA_hydra/iso"/>
</dbReference>
<keyword evidence="5" id="KW-1185">Reference proteome</keyword>
<name>A0A1G9LM30_9GAMM</name>
<protein>
    <submittedName>
        <fullName evidence="4">Enoyl-CoA hydratase</fullName>
    </submittedName>
</protein>
<dbReference type="FunFam" id="1.10.12.10:FF:000001">
    <property type="entry name" value="Probable enoyl-CoA hydratase, mitochondrial"/>
    <property type="match status" value="1"/>
</dbReference>
<comment type="similarity">
    <text evidence="1 3">Belongs to the enoyl-CoA hydratase/isomerase family.</text>
</comment>
<evidence type="ECO:0000256" key="3">
    <source>
        <dbReference type="RuleBase" id="RU003707"/>
    </source>
</evidence>
<evidence type="ECO:0000313" key="4">
    <source>
        <dbReference type="EMBL" id="SDL62936.1"/>
    </source>
</evidence>
<dbReference type="Proteomes" id="UP000198654">
    <property type="component" value="Unassembled WGS sequence"/>
</dbReference>
<proteinExistence type="inferred from homology"/>